<sequence length="235" mass="27288">MKATIHQPQYFPYPGFFHKLSLSDVFVIMDDAQYDKRFTNRNKIMATNGWTWLTVPINKDHKFSPNSQVEINNDLSWRDVHWKKIYHSYANTIYFKKYEHFFKSIYEKEWQSLFELNFETLKKVIDFLGINIKIIKSSELNVTGASTTKLVNLCKAVGADTYVSGTGGRNYMDENLFGKNNIRLEYQNYTAKPYPQRLAYSFTPDLSIIDMLVNVGPDCMKVISDSDVSLAPIVN</sequence>
<dbReference type="Proteomes" id="UP000196239">
    <property type="component" value="Chromosome 1"/>
</dbReference>
<organism evidence="1 2">
    <name type="scientific">Nitrosotalea devaniterrae</name>
    <dbReference type="NCBI Taxonomy" id="1078905"/>
    <lineage>
        <taxon>Archaea</taxon>
        <taxon>Nitrososphaerota</taxon>
        <taxon>Nitrososphaeria</taxon>
        <taxon>Nitrosotaleales</taxon>
        <taxon>Nitrosotaleaceae</taxon>
        <taxon>Nitrosotalea</taxon>
    </lineage>
</organism>
<proteinExistence type="predicted"/>
<gene>
    <name evidence="1" type="ORF">NDEV_1484</name>
</gene>
<evidence type="ECO:0000313" key="2">
    <source>
        <dbReference type="Proteomes" id="UP000196239"/>
    </source>
</evidence>
<evidence type="ECO:0000313" key="1">
    <source>
        <dbReference type="EMBL" id="CUR52249.1"/>
    </source>
</evidence>
<name>A0A128A4H5_9ARCH</name>
<dbReference type="EMBL" id="LN890280">
    <property type="protein sequence ID" value="CUR52249.1"/>
    <property type="molecule type" value="Genomic_DNA"/>
</dbReference>
<dbReference type="KEGG" id="ndv:NDEV_1484"/>
<dbReference type="InterPro" id="IPR014985">
    <property type="entry name" value="WbqC"/>
</dbReference>
<dbReference type="Pfam" id="PF08889">
    <property type="entry name" value="WbqC"/>
    <property type="match status" value="1"/>
</dbReference>
<accession>A0A128A4H5</accession>
<dbReference type="AlphaFoldDB" id="A0A128A4H5"/>
<keyword evidence="2" id="KW-1185">Reference proteome</keyword>
<reference evidence="2" key="1">
    <citation type="submission" date="2015-10" db="EMBL/GenBank/DDBJ databases">
        <authorList>
            <person name="Lehtovirta-Morley L.E."/>
            <person name="Vieille C."/>
        </authorList>
    </citation>
    <scope>NUCLEOTIDE SEQUENCE [LARGE SCALE GENOMIC DNA]</scope>
</reference>
<protein>
    <submittedName>
        <fullName evidence="1">WbqC-like family protein</fullName>
    </submittedName>
</protein>